<dbReference type="AlphaFoldDB" id="A0A3M6XUQ6"/>
<evidence type="ECO:0000313" key="8">
    <source>
        <dbReference type="Proteomes" id="UP000271337"/>
    </source>
</evidence>
<feature type="compositionally biased region" description="Low complexity" evidence="5">
    <location>
        <begin position="74"/>
        <end position="116"/>
    </location>
</feature>
<evidence type="ECO:0000313" key="6">
    <source>
        <dbReference type="EMBL" id="RMX94534.1"/>
    </source>
</evidence>
<dbReference type="PANTHER" id="PTHR13408:SF0">
    <property type="entry name" value="DNA-DIRECTED RNA POLYMERASE III SUBUNIT RPC4"/>
    <property type="match status" value="1"/>
</dbReference>
<feature type="compositionally biased region" description="Acidic residues" evidence="5">
    <location>
        <begin position="295"/>
        <end position="306"/>
    </location>
</feature>
<keyword evidence="4" id="KW-0539">Nucleus</keyword>
<keyword evidence="3" id="KW-0804">Transcription</keyword>
<feature type="compositionally biased region" description="Basic and acidic residues" evidence="5">
    <location>
        <begin position="359"/>
        <end position="373"/>
    </location>
</feature>
<feature type="region of interest" description="Disordered" evidence="5">
    <location>
        <begin position="1"/>
        <end position="520"/>
    </location>
</feature>
<name>A0A3M6XUQ6_HORWE</name>
<evidence type="ECO:0000313" key="7">
    <source>
        <dbReference type="EMBL" id="RMY11083.1"/>
    </source>
</evidence>
<protein>
    <recommendedName>
        <fullName evidence="10">DNA-directed RNA polymerase III subunit RPC4</fullName>
    </recommendedName>
</protein>
<dbReference type="PANTHER" id="PTHR13408">
    <property type="entry name" value="DNA-DIRECTED RNA POLYMERASE III"/>
    <property type="match status" value="1"/>
</dbReference>
<feature type="compositionally biased region" description="Basic and acidic residues" evidence="5">
    <location>
        <begin position="339"/>
        <end position="348"/>
    </location>
</feature>
<dbReference type="GO" id="GO:0042797">
    <property type="term" value="P:tRNA transcription by RNA polymerase III"/>
    <property type="evidence" value="ECO:0007669"/>
    <property type="project" value="TreeGrafter"/>
</dbReference>
<feature type="compositionally biased region" description="Gly residues" evidence="5">
    <location>
        <begin position="226"/>
        <end position="274"/>
    </location>
</feature>
<dbReference type="OrthoDB" id="5836119at2759"/>
<feature type="compositionally biased region" description="Low complexity" evidence="5">
    <location>
        <begin position="561"/>
        <end position="572"/>
    </location>
</feature>
<feature type="compositionally biased region" description="Basic and acidic residues" evidence="5">
    <location>
        <begin position="472"/>
        <end position="484"/>
    </location>
</feature>
<keyword evidence="2" id="KW-0240">DNA-directed RNA polymerase</keyword>
<evidence type="ECO:0000256" key="5">
    <source>
        <dbReference type="SAM" id="MobiDB-lite"/>
    </source>
</evidence>
<dbReference type="InterPro" id="IPR007811">
    <property type="entry name" value="RPC4"/>
</dbReference>
<dbReference type="GO" id="GO:0005666">
    <property type="term" value="C:RNA polymerase III complex"/>
    <property type="evidence" value="ECO:0007669"/>
    <property type="project" value="InterPro"/>
</dbReference>
<evidence type="ECO:0008006" key="10">
    <source>
        <dbReference type="Google" id="ProtNLM"/>
    </source>
</evidence>
<proteinExistence type="predicted"/>
<dbReference type="EMBL" id="QWIL01002430">
    <property type="protein sequence ID" value="RMX94534.1"/>
    <property type="molecule type" value="Genomic_DNA"/>
</dbReference>
<feature type="compositionally biased region" description="Basic and acidic residues" evidence="5">
    <location>
        <begin position="139"/>
        <end position="180"/>
    </location>
</feature>
<dbReference type="Proteomes" id="UP000271337">
    <property type="component" value="Unassembled WGS sequence"/>
</dbReference>
<feature type="compositionally biased region" description="Low complexity" evidence="5">
    <location>
        <begin position="12"/>
        <end position="34"/>
    </location>
</feature>
<dbReference type="EMBL" id="QWIM01002573">
    <property type="protein sequence ID" value="RMY11083.1"/>
    <property type="molecule type" value="Genomic_DNA"/>
</dbReference>
<comment type="caution">
    <text evidence="6">The sequence shown here is derived from an EMBL/GenBank/DDBJ whole genome shotgun (WGS) entry which is preliminary data.</text>
</comment>
<comment type="subcellular location">
    <subcellularLocation>
        <location evidence="1">Nucleus</location>
    </subcellularLocation>
</comment>
<evidence type="ECO:0000313" key="9">
    <source>
        <dbReference type="Proteomes" id="UP000276864"/>
    </source>
</evidence>
<evidence type="ECO:0000256" key="4">
    <source>
        <dbReference type="ARBA" id="ARBA00023242"/>
    </source>
</evidence>
<feature type="region of interest" description="Disordered" evidence="5">
    <location>
        <begin position="532"/>
        <end position="601"/>
    </location>
</feature>
<reference evidence="8 9" key="1">
    <citation type="journal article" date="2018" name="BMC Genomics">
        <title>Genomic evidence for intraspecific hybridization in a clonal and extremely halotolerant yeast.</title>
        <authorList>
            <person name="Gostincar C."/>
            <person name="Stajich J.E."/>
            <person name="Zupancic J."/>
            <person name="Zalar P."/>
            <person name="Gunde-Cimerman N."/>
        </authorList>
    </citation>
    <scope>NUCLEOTIDE SEQUENCE [LARGE SCALE GENOMIC DNA]</scope>
    <source>
        <strain evidence="7 9">EXF-6651</strain>
        <strain evidence="6 8">EXF-6669</strain>
    </source>
</reference>
<gene>
    <name evidence="7" type="ORF">D0866_14400</name>
    <name evidence="6" type="ORF">D0867_13819</name>
</gene>
<evidence type="ECO:0000256" key="3">
    <source>
        <dbReference type="ARBA" id="ARBA00023163"/>
    </source>
</evidence>
<organism evidence="6 8">
    <name type="scientific">Hortaea werneckii</name>
    <name type="common">Black yeast</name>
    <name type="synonym">Cladosporium werneckii</name>
    <dbReference type="NCBI Taxonomy" id="91943"/>
    <lineage>
        <taxon>Eukaryota</taxon>
        <taxon>Fungi</taxon>
        <taxon>Dikarya</taxon>
        <taxon>Ascomycota</taxon>
        <taxon>Pezizomycotina</taxon>
        <taxon>Dothideomycetes</taxon>
        <taxon>Dothideomycetidae</taxon>
        <taxon>Mycosphaerellales</taxon>
        <taxon>Teratosphaeriaceae</taxon>
        <taxon>Hortaea</taxon>
    </lineage>
</organism>
<dbReference type="Pfam" id="PF05132">
    <property type="entry name" value="RNA_pol_Rpc4"/>
    <property type="match status" value="1"/>
</dbReference>
<sequence length="686" mass="70930">MPPKAPAKAPPRRGAASKPPASASQQPSNDSPAPQQDPPIKPDPESIQTSTEPAPTSTDPAAVASATPSHISIGSTPAASATPAGSAAPSPAPSTSRAASGTPAATAAGRGASSQRGRGGKPIIAKPKFAGRRSQAGRAEAEKQEAERKKAELDARAKEEAAKARREGRFRGRGGADGRPHRGRGRGGYVGESERVSKADAVASGPFSSGQVNQMDLGKRRAGGSSAAGGSGGFGFGGGGGGWSGGGGGGGGGGGRSGGGGGGGSGGRSFGGSGVKMEPGSGEVELMPQVKMEEGEYVSSDEDEAEQGMGRLNIDELGVIDLTAEEEEDPSRGFAPVRLKREEHKERTVGVNVDEAEKDDEKEKQGKEKTSEKRKGKQKQRPKDVEITGESEKYHGAYSSSEDEPVIKAEPTEDDERPDAPPAQVAENESHPQEPPSSPETKRKAKEKIKTGSRSAKAPSRPAYQTQEEIDEWNRQQDDLRILHSELGTLALPPPPSTDQDGDAAMTDSQQPAVEDKRADKVYLFQFPPVVPDLNPIKVKPDPEAAPSGAEEGENMDVDTSNAAQPSSSAAQEPRIKKDPAPVVAEQPNSTPRPPHLASGAVGKLRIHRSGKATLDWGGTALSVAMGTEASFLQDVVIASLPEHKGEVNGEGNGGGGVNEETGVAMAMGQVKGKFVVTPDWGEILK</sequence>
<accession>A0A3M6XUQ6</accession>
<dbReference type="Proteomes" id="UP000276864">
    <property type="component" value="Unassembled WGS sequence"/>
</dbReference>
<feature type="compositionally biased region" description="Polar residues" evidence="5">
    <location>
        <begin position="46"/>
        <end position="59"/>
    </location>
</feature>
<evidence type="ECO:0000256" key="1">
    <source>
        <dbReference type="ARBA" id="ARBA00004123"/>
    </source>
</evidence>
<feature type="compositionally biased region" description="Basic and acidic residues" evidence="5">
    <location>
        <begin position="381"/>
        <end position="395"/>
    </location>
</feature>
<dbReference type="GO" id="GO:0003677">
    <property type="term" value="F:DNA binding"/>
    <property type="evidence" value="ECO:0007669"/>
    <property type="project" value="InterPro"/>
</dbReference>
<evidence type="ECO:0000256" key="2">
    <source>
        <dbReference type="ARBA" id="ARBA00022478"/>
    </source>
</evidence>